<proteinExistence type="predicted"/>
<protein>
    <submittedName>
        <fullName evidence="1">Uncharacterized protein</fullName>
    </submittedName>
</protein>
<keyword evidence="2" id="KW-1185">Reference proteome</keyword>
<dbReference type="AlphaFoldDB" id="A0A1D2MRN5"/>
<organism evidence="1 2">
    <name type="scientific">Orchesella cincta</name>
    <name type="common">Springtail</name>
    <name type="synonym">Podura cincta</name>
    <dbReference type="NCBI Taxonomy" id="48709"/>
    <lineage>
        <taxon>Eukaryota</taxon>
        <taxon>Metazoa</taxon>
        <taxon>Ecdysozoa</taxon>
        <taxon>Arthropoda</taxon>
        <taxon>Hexapoda</taxon>
        <taxon>Collembola</taxon>
        <taxon>Entomobryomorpha</taxon>
        <taxon>Entomobryoidea</taxon>
        <taxon>Orchesellidae</taxon>
        <taxon>Orchesellinae</taxon>
        <taxon>Orchesella</taxon>
    </lineage>
</organism>
<gene>
    <name evidence="1" type="ORF">Ocin01_10923</name>
</gene>
<name>A0A1D2MRN5_ORCCI</name>
<comment type="caution">
    <text evidence="1">The sequence shown here is derived from an EMBL/GenBank/DDBJ whole genome shotgun (WGS) entry which is preliminary data.</text>
</comment>
<evidence type="ECO:0000313" key="1">
    <source>
        <dbReference type="EMBL" id="ODM95759.1"/>
    </source>
</evidence>
<sequence>MFLNSLQGTSNIPHINKVTKGVKRKKTLIHIQLRDDTVENFLQAHQEGNFSRNENEMV</sequence>
<reference evidence="1 2" key="1">
    <citation type="journal article" date="2016" name="Genome Biol. Evol.">
        <title>Gene Family Evolution Reflects Adaptation to Soil Environmental Stressors in the Genome of the Collembolan Orchesella cincta.</title>
        <authorList>
            <person name="Faddeeva-Vakhrusheva A."/>
            <person name="Derks M.F."/>
            <person name="Anvar S.Y."/>
            <person name="Agamennone V."/>
            <person name="Suring W."/>
            <person name="Smit S."/>
            <person name="van Straalen N.M."/>
            <person name="Roelofs D."/>
        </authorList>
    </citation>
    <scope>NUCLEOTIDE SEQUENCE [LARGE SCALE GENOMIC DNA]</scope>
    <source>
        <tissue evidence="1">Mixed pool</tissue>
    </source>
</reference>
<evidence type="ECO:0000313" key="2">
    <source>
        <dbReference type="Proteomes" id="UP000094527"/>
    </source>
</evidence>
<accession>A0A1D2MRN5</accession>
<dbReference type="EMBL" id="LJIJ01000624">
    <property type="protein sequence ID" value="ODM95759.1"/>
    <property type="molecule type" value="Genomic_DNA"/>
</dbReference>
<dbReference type="Proteomes" id="UP000094527">
    <property type="component" value="Unassembled WGS sequence"/>
</dbReference>